<dbReference type="GO" id="GO:0008299">
    <property type="term" value="P:isoprenoid biosynthetic process"/>
    <property type="evidence" value="ECO:0007669"/>
    <property type="project" value="InterPro"/>
</dbReference>
<proteinExistence type="inferred from homology"/>
<keyword evidence="1" id="KW-0479">Metal-binding</keyword>
<dbReference type="AlphaFoldDB" id="A0A8T7M8C1"/>
<reference evidence="4 5" key="1">
    <citation type="submission" date="2020-06" db="EMBL/GenBank/DDBJ databases">
        <title>Anoxygenic phototrophic Chloroflexota member uses a Type I reaction center.</title>
        <authorList>
            <person name="Tsuji J.M."/>
            <person name="Shaw N.A."/>
            <person name="Nagashima S."/>
            <person name="Venkiteswaran J."/>
            <person name="Schiff S.L."/>
            <person name="Hanada S."/>
            <person name="Tank M."/>
            <person name="Neufeld J.D."/>
        </authorList>
    </citation>
    <scope>NUCLEOTIDE SEQUENCE [LARGE SCALE GENOMIC DNA]</scope>
    <source>
        <strain evidence="4">L227-S17</strain>
    </source>
</reference>
<evidence type="ECO:0000256" key="1">
    <source>
        <dbReference type="ARBA" id="ARBA00022723"/>
    </source>
</evidence>
<comment type="caution">
    <text evidence="4">The sequence shown here is derived from an EMBL/GenBank/DDBJ whole genome shotgun (WGS) entry which is preliminary data.</text>
</comment>
<evidence type="ECO:0000313" key="4">
    <source>
        <dbReference type="EMBL" id="NWJ48304.1"/>
    </source>
</evidence>
<dbReference type="InterPro" id="IPR000092">
    <property type="entry name" value="Polyprenyl_synt"/>
</dbReference>
<dbReference type="Gene3D" id="1.10.600.10">
    <property type="entry name" value="Farnesyl Diphosphate Synthase"/>
    <property type="match status" value="1"/>
</dbReference>
<dbReference type="PANTHER" id="PTHR12001">
    <property type="entry name" value="GERANYLGERANYL PYROPHOSPHATE SYNTHASE"/>
    <property type="match status" value="1"/>
</dbReference>
<accession>A0A8T7M8C1</accession>
<dbReference type="InterPro" id="IPR008949">
    <property type="entry name" value="Isoprenoid_synthase_dom_sf"/>
</dbReference>
<protein>
    <submittedName>
        <fullName evidence="4">Polyprenyl synthetase family protein</fullName>
    </submittedName>
</protein>
<dbReference type="SFLD" id="SFLDG01017">
    <property type="entry name" value="Polyprenyl_Transferase_Like"/>
    <property type="match status" value="1"/>
</dbReference>
<dbReference type="PROSITE" id="PS00444">
    <property type="entry name" value="POLYPRENYL_SYNTHASE_2"/>
    <property type="match status" value="1"/>
</dbReference>
<dbReference type="GO" id="GO:0004659">
    <property type="term" value="F:prenyltransferase activity"/>
    <property type="evidence" value="ECO:0007669"/>
    <property type="project" value="InterPro"/>
</dbReference>
<dbReference type="GO" id="GO:0046872">
    <property type="term" value="F:metal ion binding"/>
    <property type="evidence" value="ECO:0007669"/>
    <property type="project" value="UniProtKB-KW"/>
</dbReference>
<evidence type="ECO:0000256" key="2">
    <source>
        <dbReference type="ARBA" id="ARBA00022842"/>
    </source>
</evidence>
<dbReference type="CDD" id="cd00685">
    <property type="entry name" value="Trans_IPPS_HT"/>
    <property type="match status" value="1"/>
</dbReference>
<gene>
    <name evidence="4" type="ORF">HXX08_20810</name>
</gene>
<comment type="similarity">
    <text evidence="3">Belongs to the FPP/GGPP synthase family.</text>
</comment>
<dbReference type="Pfam" id="PF00348">
    <property type="entry name" value="polyprenyl_synt"/>
    <property type="match status" value="1"/>
</dbReference>
<dbReference type="SUPFAM" id="SSF48576">
    <property type="entry name" value="Terpenoid synthases"/>
    <property type="match status" value="1"/>
</dbReference>
<organism evidence="4 5">
    <name type="scientific">Candidatus Chlorohelix allophototropha</name>
    <dbReference type="NCBI Taxonomy" id="3003348"/>
    <lineage>
        <taxon>Bacteria</taxon>
        <taxon>Bacillati</taxon>
        <taxon>Chloroflexota</taxon>
        <taxon>Chloroflexia</taxon>
        <taxon>Candidatus Chloroheliales</taxon>
        <taxon>Candidatus Chloroheliaceae</taxon>
        <taxon>Candidatus Chlorohelix</taxon>
    </lineage>
</organism>
<evidence type="ECO:0000313" key="5">
    <source>
        <dbReference type="Proteomes" id="UP000521676"/>
    </source>
</evidence>
<dbReference type="InterPro" id="IPR033749">
    <property type="entry name" value="Polyprenyl_synt_CS"/>
</dbReference>
<dbReference type="PROSITE" id="PS00723">
    <property type="entry name" value="POLYPRENYL_SYNTHASE_1"/>
    <property type="match status" value="1"/>
</dbReference>
<dbReference type="EMBL" id="JACATZ010000003">
    <property type="protein sequence ID" value="NWJ48304.1"/>
    <property type="molecule type" value="Genomic_DNA"/>
</dbReference>
<dbReference type="Proteomes" id="UP000521676">
    <property type="component" value="Unassembled WGS sequence"/>
</dbReference>
<evidence type="ECO:0000256" key="3">
    <source>
        <dbReference type="RuleBase" id="RU004466"/>
    </source>
</evidence>
<name>A0A8T7M8C1_9CHLR</name>
<sequence length="360" mass="40150">MSQNQEFTRALTRYAAAIDAEIKEELGIRLDEFMRGAISYQFGWVDENFKEIEGGNSGKKLRPVMYLLAYQACHPLGFGSPLAPALPVAACLEMIHNYSLVHDDIEDDDRARRGRPTIWALWGKPKAINVGDCLHVLAFRRLHRAANKGLTQERTLRIAESTSDMSVRLSLGQHKDMSFEDTLEVTPEMYIDMIGGKTAAIFSCALECGAIAGLPEPLDESVVFNLATFGLKIGLAFQIRDDILGIWGLSSETGKPSGSDIRRRKKSLPVIYALTHATDADREQLLEIYQRTDPVKPAEEQFIMDAFERCGAKVFSQNQAEKLRSEAEAALAEAMPDSIEKNPPLKQLHDLCAFLVERSF</sequence>
<dbReference type="SFLD" id="SFLDS00005">
    <property type="entry name" value="Isoprenoid_Synthase_Type_I"/>
    <property type="match status" value="1"/>
</dbReference>
<dbReference type="PANTHER" id="PTHR12001:SF86">
    <property type="entry name" value="GERANYLGERANYL DIPHOSPHATE SYNTHASE"/>
    <property type="match status" value="1"/>
</dbReference>
<keyword evidence="3" id="KW-0808">Transferase</keyword>
<keyword evidence="2" id="KW-0460">Magnesium</keyword>